<keyword evidence="2" id="KW-1185">Reference proteome</keyword>
<name>A0A3P7NKQ1_DIBLA</name>
<reference evidence="1 2" key="1">
    <citation type="submission" date="2018-11" db="EMBL/GenBank/DDBJ databases">
        <authorList>
            <consortium name="Pathogen Informatics"/>
        </authorList>
    </citation>
    <scope>NUCLEOTIDE SEQUENCE [LARGE SCALE GENOMIC DNA]</scope>
</reference>
<protein>
    <recommendedName>
        <fullName evidence="3">DUF1279 domain-containing protein</fullName>
    </recommendedName>
</protein>
<proteinExistence type="predicted"/>
<evidence type="ECO:0008006" key="3">
    <source>
        <dbReference type="Google" id="ProtNLM"/>
    </source>
</evidence>
<sequence length="105" mass="12035">MESLQAPDWMLKLAGGAAGTWASAYLIYKVFTPLRYLVTLWLTRISVHYLRATGRISPLAEKDRLRNLVREGTALTRSHLGGRLRASRQRTVNRLRSMSPLKRRN</sequence>
<evidence type="ECO:0000313" key="1">
    <source>
        <dbReference type="EMBL" id="VDN34967.1"/>
    </source>
</evidence>
<dbReference type="EMBL" id="UYRU01086259">
    <property type="protein sequence ID" value="VDN34967.1"/>
    <property type="molecule type" value="Genomic_DNA"/>
</dbReference>
<dbReference type="OrthoDB" id="5874039at2759"/>
<dbReference type="AlphaFoldDB" id="A0A3P7NKQ1"/>
<gene>
    <name evidence="1" type="ORF">DILT_LOCUS16648</name>
</gene>
<evidence type="ECO:0000313" key="2">
    <source>
        <dbReference type="Proteomes" id="UP000281553"/>
    </source>
</evidence>
<accession>A0A3P7NKQ1</accession>
<dbReference type="Proteomes" id="UP000281553">
    <property type="component" value="Unassembled WGS sequence"/>
</dbReference>
<organism evidence="1 2">
    <name type="scientific">Dibothriocephalus latus</name>
    <name type="common">Fish tapeworm</name>
    <name type="synonym">Diphyllobothrium latum</name>
    <dbReference type="NCBI Taxonomy" id="60516"/>
    <lineage>
        <taxon>Eukaryota</taxon>
        <taxon>Metazoa</taxon>
        <taxon>Spiralia</taxon>
        <taxon>Lophotrochozoa</taxon>
        <taxon>Platyhelminthes</taxon>
        <taxon>Cestoda</taxon>
        <taxon>Eucestoda</taxon>
        <taxon>Diphyllobothriidea</taxon>
        <taxon>Diphyllobothriidae</taxon>
        <taxon>Dibothriocephalus</taxon>
    </lineage>
</organism>